<comment type="similarity">
    <text evidence="1">Belongs to the 'GDXG' lipolytic enzyme family.</text>
</comment>
<dbReference type="GeneID" id="107106217"/>
<dbReference type="Pfam" id="PF07859">
    <property type="entry name" value="Abhydrolase_3"/>
    <property type="match status" value="2"/>
</dbReference>
<dbReference type="InterPro" id="IPR033140">
    <property type="entry name" value="Lipase_GDXG_put_SER_AS"/>
</dbReference>
<evidence type="ECO:0000313" key="6">
    <source>
        <dbReference type="RefSeq" id="XP_015261814.1"/>
    </source>
</evidence>
<dbReference type="Gene3D" id="3.40.50.1820">
    <property type="entry name" value="alpha/beta hydrolase"/>
    <property type="match status" value="1"/>
</dbReference>
<reference evidence="6" key="1">
    <citation type="submission" date="2025-08" db="UniProtKB">
        <authorList>
            <consortium name="RefSeq"/>
        </authorList>
    </citation>
    <scope>IDENTIFICATION</scope>
</reference>
<organism evidence="5 6">
    <name type="scientific">Gekko japonicus</name>
    <name type="common">Schlegel's Japanese gecko</name>
    <dbReference type="NCBI Taxonomy" id="146911"/>
    <lineage>
        <taxon>Eukaryota</taxon>
        <taxon>Metazoa</taxon>
        <taxon>Chordata</taxon>
        <taxon>Craniata</taxon>
        <taxon>Vertebrata</taxon>
        <taxon>Euteleostomi</taxon>
        <taxon>Lepidosauria</taxon>
        <taxon>Squamata</taxon>
        <taxon>Bifurcata</taxon>
        <taxon>Gekkota</taxon>
        <taxon>Gekkonidae</taxon>
        <taxon>Gekkoninae</taxon>
        <taxon>Gekko</taxon>
    </lineage>
</organism>
<dbReference type="RefSeq" id="XP_015261814.1">
    <property type="nucleotide sequence ID" value="XM_015406328.1"/>
</dbReference>
<dbReference type="SUPFAM" id="SSF53474">
    <property type="entry name" value="alpha/beta-Hydrolases"/>
    <property type="match status" value="1"/>
</dbReference>
<feature type="domain" description="Alpha/beta hydrolase fold-3" evidence="4">
    <location>
        <begin position="59"/>
        <end position="205"/>
    </location>
</feature>
<proteinExistence type="inferred from homology"/>
<evidence type="ECO:0000313" key="5">
    <source>
        <dbReference type="Proteomes" id="UP000694871"/>
    </source>
</evidence>
<keyword evidence="2" id="KW-0378">Hydrolase</keyword>
<name>A0ABM1JK27_GEKJA</name>
<dbReference type="InterPro" id="IPR029058">
    <property type="entry name" value="AB_hydrolase_fold"/>
</dbReference>
<dbReference type="PANTHER" id="PTHR48081">
    <property type="entry name" value="AB HYDROLASE SUPERFAMILY PROTEIN C4A8.06C"/>
    <property type="match status" value="1"/>
</dbReference>
<dbReference type="Proteomes" id="UP000694871">
    <property type="component" value="Unplaced"/>
</dbReference>
<dbReference type="InterPro" id="IPR013094">
    <property type="entry name" value="AB_hydrolase_3"/>
</dbReference>
<dbReference type="InterPro" id="IPR050300">
    <property type="entry name" value="GDXG_lipolytic_enzyme"/>
</dbReference>
<evidence type="ECO:0000256" key="2">
    <source>
        <dbReference type="ARBA" id="ARBA00022801"/>
    </source>
</evidence>
<dbReference type="PROSITE" id="PS01174">
    <property type="entry name" value="LIPASE_GDXG_SER"/>
    <property type="match status" value="1"/>
</dbReference>
<evidence type="ECO:0000256" key="3">
    <source>
        <dbReference type="PROSITE-ProRule" id="PRU10038"/>
    </source>
</evidence>
<protein>
    <submittedName>
        <fullName evidence="6">Arylacetamide deacetylase-like 3</fullName>
    </submittedName>
</protein>
<dbReference type="InterPro" id="IPR017157">
    <property type="entry name" value="Arylacetamide_deacetylase"/>
</dbReference>
<dbReference type="PIRSF" id="PIRSF037251">
    <property type="entry name" value="Arylacetamide_deacetylase"/>
    <property type="match status" value="1"/>
</dbReference>
<keyword evidence="5" id="KW-1185">Reference proteome</keyword>
<gene>
    <name evidence="6" type="primary">LOC107106217</name>
</gene>
<feature type="active site" evidence="3">
    <location>
        <position position="137"/>
    </location>
</feature>
<evidence type="ECO:0000256" key="1">
    <source>
        <dbReference type="ARBA" id="ARBA00010515"/>
    </source>
</evidence>
<evidence type="ECO:0000259" key="4">
    <source>
        <dbReference type="Pfam" id="PF07859"/>
    </source>
</evidence>
<feature type="non-terminal residue" evidence="6">
    <location>
        <position position="1"/>
    </location>
</feature>
<dbReference type="PANTHER" id="PTHR48081:SF32">
    <property type="entry name" value="ALPHA_BETA HYDROLASE FOLD-3 DOMAIN-CONTAINING PROTEIN"/>
    <property type="match status" value="1"/>
</dbReference>
<feature type="domain" description="Alpha/beta hydrolase fold-3" evidence="4">
    <location>
        <begin position="264"/>
        <end position="324"/>
    </location>
</feature>
<accession>A0ABM1JK27</accession>
<sequence>GKILENLHICSQVQFVRYWRNGRKQGPDAKLFIKDMKFKHVLVRIYQPKAPSAGRRKGIVFFHGGGWMFGSIRSYEKMCRYISKESESVVVSVEYRLCPEHKYPAPLNDCLAATTHFLQTADDYGVDSTRVIVAGDSAGASLASVVCQTLVGRQGLAKVCAQILIYPGLQAIDFHLPSYQQNQAVPILYREKAAFFFLHYLNGDTSLLEELLQGCHIPADLKLRYRKWLSADNIPKEFKARGYKPPVPVACDDEVYEELKNVFVPEISPLIAEDSVVRKLPQTCIVTCEYDILRDDGLLYKKRLEDNGVPVTWYHIINGFHGIVNFFDNGWFTFPSGKQGLDNVVRFIQSL</sequence>